<organism evidence="10 11">
    <name type="scientific">Desulfobulbus propionicus (strain ATCC 33891 / DSM 2032 / VKM B-1956 / 1pr3)</name>
    <dbReference type="NCBI Taxonomy" id="577650"/>
    <lineage>
        <taxon>Bacteria</taxon>
        <taxon>Pseudomonadati</taxon>
        <taxon>Thermodesulfobacteriota</taxon>
        <taxon>Desulfobulbia</taxon>
        <taxon>Desulfobulbales</taxon>
        <taxon>Desulfobulbaceae</taxon>
        <taxon>Desulfobulbus</taxon>
    </lineage>
</organism>
<feature type="domain" description="Uracil-DNA glycosylase-like" evidence="9">
    <location>
        <begin position="145"/>
        <end position="297"/>
    </location>
</feature>
<dbReference type="PANTHER" id="PTHR33693:SF1">
    <property type="entry name" value="TYPE-4 URACIL-DNA GLYCOSYLASE"/>
    <property type="match status" value="1"/>
</dbReference>
<evidence type="ECO:0000313" key="10">
    <source>
        <dbReference type="EMBL" id="ADW19063.1"/>
    </source>
</evidence>
<keyword evidence="6" id="KW-0411">Iron-sulfur</keyword>
<evidence type="ECO:0000256" key="8">
    <source>
        <dbReference type="SAM" id="MobiDB-lite"/>
    </source>
</evidence>
<dbReference type="InterPro" id="IPR051536">
    <property type="entry name" value="UDG_Type-4/5"/>
</dbReference>
<sequence length="315" mass="33969">MTMSVPGGRADPSEITRQPQGGDVPSEETATDRHGTPDRAALLALGEGVRTLLRLHQQMGISHYPLTPGLGTFVRAKQARPNEQKKRMRPPAPTAAPVGKKTAPAATATAGQPPPTESDRLSVLRRDIEVCRLCPLAADRWGVVFAAGTAPARLLVIGGHSRQEGEYSPTILFGGQEDVMLWNMMRAIGLGSGDIVVTNAIKCCPKADLPPESLHACTVHLRREIALVQPRVILAMGEEAAHAVLGTGEPISRLRGRFHAARQDDANGVPIPVMVTFHPRFLLAQPAMKQAAWQDLQMIQRRLSTDVQEEGTGRT</sequence>
<evidence type="ECO:0000256" key="4">
    <source>
        <dbReference type="ARBA" id="ARBA00022801"/>
    </source>
</evidence>
<dbReference type="SMART" id="SM00986">
    <property type="entry name" value="UDG"/>
    <property type="match status" value="1"/>
</dbReference>
<feature type="region of interest" description="Disordered" evidence="8">
    <location>
        <begin position="78"/>
        <end position="119"/>
    </location>
</feature>
<keyword evidence="5" id="KW-0408">Iron</keyword>
<feature type="compositionally biased region" description="Low complexity" evidence="8">
    <location>
        <begin position="95"/>
        <end position="111"/>
    </location>
</feature>
<dbReference type="GO" id="GO:0051539">
    <property type="term" value="F:4 iron, 4 sulfur cluster binding"/>
    <property type="evidence" value="ECO:0007669"/>
    <property type="project" value="UniProtKB-KW"/>
</dbReference>
<dbReference type="CDD" id="cd10030">
    <property type="entry name" value="UDG-F4_TTUDGA_SPO1dp_like"/>
    <property type="match status" value="1"/>
</dbReference>
<evidence type="ECO:0000256" key="1">
    <source>
        <dbReference type="ARBA" id="ARBA00022485"/>
    </source>
</evidence>
<evidence type="ECO:0000256" key="7">
    <source>
        <dbReference type="ARBA" id="ARBA00023204"/>
    </source>
</evidence>
<accession>A0A7U3YPC1</accession>
<keyword evidence="4" id="KW-0378">Hydrolase</keyword>
<dbReference type="PANTHER" id="PTHR33693">
    <property type="entry name" value="TYPE-5 URACIL-DNA GLYCOSYLASE"/>
    <property type="match status" value="1"/>
</dbReference>
<dbReference type="GO" id="GO:0046872">
    <property type="term" value="F:metal ion binding"/>
    <property type="evidence" value="ECO:0007669"/>
    <property type="project" value="UniProtKB-KW"/>
</dbReference>
<evidence type="ECO:0000256" key="6">
    <source>
        <dbReference type="ARBA" id="ARBA00023014"/>
    </source>
</evidence>
<dbReference type="InterPro" id="IPR005122">
    <property type="entry name" value="Uracil-DNA_glycosylase-like"/>
</dbReference>
<dbReference type="KEGG" id="dpr:Despr_2930"/>
<dbReference type="GO" id="GO:0006281">
    <property type="term" value="P:DNA repair"/>
    <property type="evidence" value="ECO:0007669"/>
    <property type="project" value="UniProtKB-KW"/>
</dbReference>
<gene>
    <name evidence="10" type="ordered locus">Despr_2930</name>
</gene>
<protein>
    <submittedName>
        <fullName evidence="10">Uracil-DNA glycosylase superfamily</fullName>
    </submittedName>
</protein>
<proteinExistence type="predicted"/>
<dbReference type="Gene3D" id="3.40.470.10">
    <property type="entry name" value="Uracil-DNA glycosylase-like domain"/>
    <property type="match status" value="1"/>
</dbReference>
<dbReference type="Pfam" id="PF03167">
    <property type="entry name" value="UDG"/>
    <property type="match status" value="1"/>
</dbReference>
<dbReference type="AlphaFoldDB" id="A0A7U3YPC1"/>
<evidence type="ECO:0000256" key="2">
    <source>
        <dbReference type="ARBA" id="ARBA00022723"/>
    </source>
</evidence>
<dbReference type="GO" id="GO:0097506">
    <property type="term" value="F:deaminated base DNA N-glycosylase activity"/>
    <property type="evidence" value="ECO:0007669"/>
    <property type="project" value="UniProtKB-ARBA"/>
</dbReference>
<evidence type="ECO:0000256" key="3">
    <source>
        <dbReference type="ARBA" id="ARBA00022763"/>
    </source>
</evidence>
<keyword evidence="7" id="KW-0234">DNA repair</keyword>
<reference evidence="10 11" key="1">
    <citation type="journal article" date="2011" name="Stand. Genomic Sci.">
        <title>Complete genome sequence of Desulfobulbus propionicus type strain (1pr3).</title>
        <authorList>
            <person name="Pagani I."/>
            <person name="Lapidus A."/>
            <person name="Nolan M."/>
            <person name="Lucas S."/>
            <person name="Hammon N."/>
            <person name="Deshpande S."/>
            <person name="Cheng J.F."/>
            <person name="Chertkov O."/>
            <person name="Davenport K."/>
            <person name="Tapia R."/>
            <person name="Han C."/>
            <person name="Goodwin L."/>
            <person name="Pitluck S."/>
            <person name="Liolios K."/>
            <person name="Mavromatis K."/>
            <person name="Ivanova N."/>
            <person name="Mikhailova N."/>
            <person name="Pati A."/>
            <person name="Chen A."/>
            <person name="Palaniappan K."/>
            <person name="Land M."/>
            <person name="Hauser L."/>
            <person name="Chang Y.J."/>
            <person name="Jeffries C.D."/>
            <person name="Detter J.C."/>
            <person name="Brambilla E."/>
            <person name="Kannan K.P."/>
            <person name="Djao O.D."/>
            <person name="Rohde M."/>
            <person name="Pukall R."/>
            <person name="Spring S."/>
            <person name="Goker M."/>
            <person name="Sikorski J."/>
            <person name="Woyke T."/>
            <person name="Bristow J."/>
            <person name="Eisen J.A."/>
            <person name="Markowitz V."/>
            <person name="Hugenholtz P."/>
            <person name="Kyrpides N.C."/>
            <person name="Klenk H.P."/>
        </authorList>
    </citation>
    <scope>NUCLEOTIDE SEQUENCE [LARGE SCALE GENOMIC DNA]</scope>
    <source>
        <strain evidence="11">ATCC 33891 / DSM 2032 / 1pr3</strain>
    </source>
</reference>
<evidence type="ECO:0000313" key="11">
    <source>
        <dbReference type="Proteomes" id="UP000006365"/>
    </source>
</evidence>
<keyword evidence="3" id="KW-0227">DNA damage</keyword>
<dbReference type="Proteomes" id="UP000006365">
    <property type="component" value="Chromosome"/>
</dbReference>
<dbReference type="SMART" id="SM00987">
    <property type="entry name" value="UreE_C"/>
    <property type="match status" value="1"/>
</dbReference>
<dbReference type="InterPro" id="IPR036895">
    <property type="entry name" value="Uracil-DNA_glycosylase-like_sf"/>
</dbReference>
<keyword evidence="2" id="KW-0479">Metal-binding</keyword>
<evidence type="ECO:0000259" key="9">
    <source>
        <dbReference type="SMART" id="SM00986"/>
    </source>
</evidence>
<name>A0A7U3YPC1_DESPD</name>
<evidence type="ECO:0000256" key="5">
    <source>
        <dbReference type="ARBA" id="ARBA00023004"/>
    </source>
</evidence>
<keyword evidence="1" id="KW-0004">4Fe-4S</keyword>
<dbReference type="EMBL" id="CP002364">
    <property type="protein sequence ID" value="ADW19063.1"/>
    <property type="molecule type" value="Genomic_DNA"/>
</dbReference>
<dbReference type="SUPFAM" id="SSF52141">
    <property type="entry name" value="Uracil-DNA glycosylase-like"/>
    <property type="match status" value="1"/>
</dbReference>
<feature type="region of interest" description="Disordered" evidence="8">
    <location>
        <begin position="1"/>
        <end position="37"/>
    </location>
</feature>
<keyword evidence="11" id="KW-1185">Reference proteome</keyword>